<proteinExistence type="predicted"/>
<dbReference type="EMBL" id="CM024796">
    <property type="protein sequence ID" value="KAG8000531.1"/>
    <property type="molecule type" value="Genomic_DNA"/>
</dbReference>
<gene>
    <name evidence="1" type="primary">MYCBP2.3</name>
    <name evidence="1" type="ORF">GBF38_016920</name>
</gene>
<dbReference type="Proteomes" id="UP000805704">
    <property type="component" value="Chromosome 8"/>
</dbReference>
<reference evidence="1" key="1">
    <citation type="submission" date="2020-04" db="EMBL/GenBank/DDBJ databases">
        <title>A chromosome-scale assembly and high-density genetic map of the yellow drum (Nibea albiflora) genome.</title>
        <authorList>
            <person name="Xu D."/>
            <person name="Zhang W."/>
            <person name="Chen R."/>
            <person name="Tan P."/>
            <person name="Wang L."/>
            <person name="Song H."/>
            <person name="Tian L."/>
            <person name="Zhu Q."/>
            <person name="Wang B."/>
        </authorList>
    </citation>
    <scope>NUCLEOTIDE SEQUENCE</scope>
    <source>
        <strain evidence="1">ZJHYS-2018</strain>
    </source>
</reference>
<comment type="caution">
    <text evidence="1">The sequence shown here is derived from an EMBL/GenBank/DDBJ whole genome shotgun (WGS) entry which is preliminary data.</text>
</comment>
<keyword evidence="2" id="KW-1185">Reference proteome</keyword>
<sequence length="974" mass="108917">MRSRQVRLASIIGVKALPPADISDIIHSTEKGDWNKLCILDMFLGCIAKALTVQLKAKGTTISGTAGMTAGKGVTTVTLPMIFNSSYIRRGESHWWMKGSTPPQIAEIIIKLVKDMAAGHLSDAWSRVTKNAIAETIIALTKMEEEHRSPVRCIATTRLWLALASLCVLDQDHVDRLSSGRWMGKDGQQKQMPMCDNHDDGETAAIILCNMCGNLCTDCDRFLHLHRRTRSHQRQVFKEEEEAIKVDLHEGCGRTKLFWLMALADSKTMKAMVEFREHTGKPASSSSDACRFCGTRNGTELSAVGSVCSDPDCQEYAKLACSKTHPCGHPCGGVKNEETCLPCLHGCDKSTGCLKQDADDMCMICFTEALSAAPAVQLDCTHVFHLQCTRRVLENRWLGPRITFGFMLCPICKNKINHSVIKDLLDPIKELYEDVRRKALMRLEYEGLHKSEAITTPGARFHNDPAGFAMNRYAYYVCYKCKKAYFGGEARCDAEAGQGDDYDPSELICGACSDVSRAQMCSKHGTDFLEYKCRMKRMKGGEEGGDSSSSNSLPEARKKVRKQTSEESAEAAPAASGSPESDWARLPQELLLHIFQYLPLLDRAYASQVCRGWNQAFHMPELWRCFEFELNQPASSYLKATHPDLIKQIIKRHSNHLQYVSFKVDSSTESAEAACDILSQLVNCSLKTLGLISTARPSFMEVPKSHFISALTVVFVNSKSLSSLKIDDTPVDDPSLKVLVANNSDTLKLLKMSSCPHVSPAGILCVADQCHGLRELALNYHLLSDELLLALSSEKHVHLEHLRIDVVSENPSQHFHTIKKSSWDAMVRHSPKFNLVMYFFLYEDEFGPFFNEEIPVTHLYFGRSVSKEVLGRVGLHCPRLVELVVCANGLRPLDEELIRIAKHCTQLSAIGLGECEVSCSAFVEFVKMCGRRLSQLSIMEEVLIPDHKYSLDEIHWEVSKHLGRVWFPDMMPTW</sequence>
<protein>
    <submittedName>
        <fullName evidence="1">E3 ubiquitin-protein ligase MYCBP2</fullName>
    </submittedName>
</protein>
<organism evidence="1 2">
    <name type="scientific">Nibea albiflora</name>
    <name type="common">Yellow drum</name>
    <name type="synonym">Corvina albiflora</name>
    <dbReference type="NCBI Taxonomy" id="240163"/>
    <lineage>
        <taxon>Eukaryota</taxon>
        <taxon>Metazoa</taxon>
        <taxon>Chordata</taxon>
        <taxon>Craniata</taxon>
        <taxon>Vertebrata</taxon>
        <taxon>Euteleostomi</taxon>
        <taxon>Actinopterygii</taxon>
        <taxon>Neopterygii</taxon>
        <taxon>Teleostei</taxon>
        <taxon>Neoteleostei</taxon>
        <taxon>Acanthomorphata</taxon>
        <taxon>Eupercaria</taxon>
        <taxon>Sciaenidae</taxon>
        <taxon>Nibea</taxon>
    </lineage>
</organism>
<evidence type="ECO:0000313" key="2">
    <source>
        <dbReference type="Proteomes" id="UP000805704"/>
    </source>
</evidence>
<evidence type="ECO:0000313" key="1">
    <source>
        <dbReference type="EMBL" id="KAG8000531.1"/>
    </source>
</evidence>
<name>A0ACB7EI62_NIBAL</name>
<accession>A0ACB7EI62</accession>